<dbReference type="OrthoDB" id="2325367at2759"/>
<evidence type="ECO:0000313" key="2">
    <source>
        <dbReference type="Proteomes" id="UP000789396"/>
    </source>
</evidence>
<keyword evidence="2" id="KW-1185">Reference proteome</keyword>
<organism evidence="1 2">
    <name type="scientific">Racocetra fulgida</name>
    <dbReference type="NCBI Taxonomy" id="60492"/>
    <lineage>
        <taxon>Eukaryota</taxon>
        <taxon>Fungi</taxon>
        <taxon>Fungi incertae sedis</taxon>
        <taxon>Mucoromycota</taxon>
        <taxon>Glomeromycotina</taxon>
        <taxon>Glomeromycetes</taxon>
        <taxon>Diversisporales</taxon>
        <taxon>Gigasporaceae</taxon>
        <taxon>Racocetra</taxon>
    </lineage>
</organism>
<comment type="caution">
    <text evidence="1">The sequence shown here is derived from an EMBL/GenBank/DDBJ whole genome shotgun (WGS) entry which is preliminary data.</text>
</comment>
<gene>
    <name evidence="1" type="ORF">RFULGI_LOCUS19269</name>
</gene>
<proteinExistence type="predicted"/>
<feature type="non-terminal residue" evidence="1">
    <location>
        <position position="1"/>
    </location>
</feature>
<dbReference type="Proteomes" id="UP000789396">
    <property type="component" value="Unassembled WGS sequence"/>
</dbReference>
<dbReference type="AlphaFoldDB" id="A0A9N9K9Y8"/>
<protein>
    <submittedName>
        <fullName evidence="1">19483_t:CDS:1</fullName>
    </submittedName>
</protein>
<name>A0A9N9K9Y8_9GLOM</name>
<reference evidence="1" key="1">
    <citation type="submission" date="2021-06" db="EMBL/GenBank/DDBJ databases">
        <authorList>
            <person name="Kallberg Y."/>
            <person name="Tangrot J."/>
            <person name="Rosling A."/>
        </authorList>
    </citation>
    <scope>NUCLEOTIDE SEQUENCE</scope>
    <source>
        <strain evidence="1">IN212</strain>
    </source>
</reference>
<sequence>PRLKLEYYEENEFDDYIENYKKQIEELWKSEYQPTKILF</sequence>
<dbReference type="EMBL" id="CAJVPZ010092959">
    <property type="protein sequence ID" value="CAG8816533.1"/>
    <property type="molecule type" value="Genomic_DNA"/>
</dbReference>
<accession>A0A9N9K9Y8</accession>
<evidence type="ECO:0000313" key="1">
    <source>
        <dbReference type="EMBL" id="CAG8816533.1"/>
    </source>
</evidence>